<reference evidence="2 3" key="1">
    <citation type="submission" date="2022-05" db="EMBL/GenBank/DDBJ databases">
        <authorList>
            <consortium name="Genoscope - CEA"/>
            <person name="William W."/>
        </authorList>
    </citation>
    <scope>NUCLEOTIDE SEQUENCE [LARGE SCALE GENOMIC DNA]</scope>
</reference>
<evidence type="ECO:0000256" key="1">
    <source>
        <dbReference type="SAM" id="MobiDB-lite"/>
    </source>
</evidence>
<feature type="region of interest" description="Disordered" evidence="1">
    <location>
        <begin position="47"/>
        <end position="74"/>
    </location>
</feature>
<sequence length="108" mass="12289">MLVWINERETKTQKGRENGHKRAFQPKIYATGTERCPIKLNKFFRDHRPVEMKQPNSDFSGSHHLPENPTSNWGLLTTEAVEHKTSTNSLSLTQASLNQLRGASDLNS</sequence>
<evidence type="ECO:0000313" key="3">
    <source>
        <dbReference type="Proteomes" id="UP001159427"/>
    </source>
</evidence>
<protein>
    <submittedName>
        <fullName evidence="2">Uncharacterized protein</fullName>
    </submittedName>
</protein>
<accession>A0ABN8MCU8</accession>
<name>A0ABN8MCU8_9CNID</name>
<organism evidence="2 3">
    <name type="scientific">Porites evermanni</name>
    <dbReference type="NCBI Taxonomy" id="104178"/>
    <lineage>
        <taxon>Eukaryota</taxon>
        <taxon>Metazoa</taxon>
        <taxon>Cnidaria</taxon>
        <taxon>Anthozoa</taxon>
        <taxon>Hexacorallia</taxon>
        <taxon>Scleractinia</taxon>
        <taxon>Fungiina</taxon>
        <taxon>Poritidae</taxon>
        <taxon>Porites</taxon>
    </lineage>
</organism>
<gene>
    <name evidence="2" type="ORF">PEVE_00028990</name>
</gene>
<feature type="region of interest" description="Disordered" evidence="1">
    <location>
        <begin position="1"/>
        <end position="20"/>
    </location>
</feature>
<dbReference type="Proteomes" id="UP001159427">
    <property type="component" value="Unassembled WGS sequence"/>
</dbReference>
<proteinExistence type="predicted"/>
<comment type="caution">
    <text evidence="2">The sequence shown here is derived from an EMBL/GenBank/DDBJ whole genome shotgun (WGS) entry which is preliminary data.</text>
</comment>
<dbReference type="EMBL" id="CALNXI010000403">
    <property type="protein sequence ID" value="CAH3026399.1"/>
    <property type="molecule type" value="Genomic_DNA"/>
</dbReference>
<evidence type="ECO:0000313" key="2">
    <source>
        <dbReference type="EMBL" id="CAH3026399.1"/>
    </source>
</evidence>
<keyword evidence="3" id="KW-1185">Reference proteome</keyword>